<accession>A0ACA9TYN2</accession>
<protein>
    <submittedName>
        <fullName evidence="1">Uncharacterized protein</fullName>
    </submittedName>
</protein>
<dbReference type="EMBL" id="CADEHS020000010">
    <property type="protein sequence ID" value="CAG9946044.1"/>
    <property type="molecule type" value="Genomic_DNA"/>
</dbReference>
<keyword evidence="2" id="KW-1185">Reference proteome</keyword>
<comment type="caution">
    <text evidence="1">The sequence shown here is derived from an EMBL/GenBank/DDBJ whole genome shotgun (WGS) entry which is preliminary data.</text>
</comment>
<reference evidence="1" key="2">
    <citation type="submission" date="2021-10" db="EMBL/GenBank/DDBJ databases">
        <authorList>
            <person name="Piombo E."/>
        </authorList>
    </citation>
    <scope>NUCLEOTIDE SEQUENCE</scope>
</reference>
<reference evidence="1" key="1">
    <citation type="submission" date="2020-04" db="EMBL/GenBank/DDBJ databases">
        <authorList>
            <person name="Broberg M."/>
        </authorList>
    </citation>
    <scope>NUCLEOTIDE SEQUENCE</scope>
</reference>
<dbReference type="Proteomes" id="UP000836387">
    <property type="component" value="Unassembled WGS sequence"/>
</dbReference>
<evidence type="ECO:0000313" key="1">
    <source>
        <dbReference type="EMBL" id="CAG9946044.1"/>
    </source>
</evidence>
<gene>
    <name evidence="1" type="ORF">CRV2_00004923</name>
</gene>
<name>A0ACA9TYN2_BIOOC</name>
<organism evidence="1 2">
    <name type="scientific">Clonostachys rosea f. rosea IK726</name>
    <dbReference type="NCBI Taxonomy" id="1349383"/>
    <lineage>
        <taxon>Eukaryota</taxon>
        <taxon>Fungi</taxon>
        <taxon>Dikarya</taxon>
        <taxon>Ascomycota</taxon>
        <taxon>Pezizomycotina</taxon>
        <taxon>Sordariomycetes</taxon>
        <taxon>Hypocreomycetidae</taxon>
        <taxon>Hypocreales</taxon>
        <taxon>Bionectriaceae</taxon>
        <taxon>Clonostachys</taxon>
    </lineage>
</organism>
<proteinExistence type="predicted"/>
<evidence type="ECO:0000313" key="2">
    <source>
        <dbReference type="Proteomes" id="UP000836387"/>
    </source>
</evidence>
<sequence length="635" mass="72017">MEDIWAPSNSLTDLHSVYNELQRVDAWERNVLSTLNEDQVSDDDQDSPSRFTLYQTPSEGCSQSQDSHLVVLRRIDEQRRALRSRAMDLSCPHLRGIKITQLPQELLTWIFSLFQHSALNQNRIGVEDIGRKFAKSDYEILKNLRLVCHLFDQIATLFLLPIIRVQLNQSSLERVQSISRNPRLKSGIRGIQLFIGCRFEIHASSKSEFFTHQQRIARQLFDYNAFIYHNAAHRARQRNSDGPADVQGWGEERLLMLDRIRACVVVCDRFLGTSPLPALGRLDIPHSEFPPRLKEQVDESLIDECEEILHGAYEYNKAEYLRDWPVVSEKQLSNALVQLISLQNLPISLSIAEIPPFEQYFDSFLDTQKAFNCLTRPLGLSELGKFMGKPIGDEIAAYTRVFWDLPIAIYQAGSLLQGFELKGPTTLIIKGLSFNYWLDDRAQPVGDNEEQSDQALHTGLECSFGKYVGSMLSGRRLEKVELDMSLRGSRPNTSQKERCPLGYVLSRTSWPRARAVSLKSVIMTQRKMESFCGSINPDVEELNLSDIILSQGSWVPVLDLLRELLKQRCMEGKCRVRLIHLAGGEVEQLANGILSASVVDGMTPLEASAGVMESFSKYIKGDEVGQNPAIARRMI</sequence>